<dbReference type="EMBL" id="KL584782">
    <property type="protein sequence ID" value="KEQ91114.1"/>
    <property type="molecule type" value="Genomic_DNA"/>
</dbReference>
<dbReference type="GeneID" id="25372087"/>
<dbReference type="InParanoid" id="A0A074Y5C8"/>
<keyword evidence="3" id="KW-1185">Reference proteome</keyword>
<dbReference type="Proteomes" id="UP000030641">
    <property type="component" value="Unassembled WGS sequence"/>
</dbReference>
<keyword evidence="1" id="KW-1133">Transmembrane helix</keyword>
<sequence length="65" mass="7080">MGRLEPRSAVRMQTVQCTIIALFILFDFVAADDRFVVMSVIVYSTLSGSAFLILLIVSSGVPRAS</sequence>
<organism evidence="2 3">
    <name type="scientific">Aureobasidium subglaciale (strain EXF-2481)</name>
    <name type="common">Aureobasidium pullulans var. subglaciale</name>
    <dbReference type="NCBI Taxonomy" id="1043005"/>
    <lineage>
        <taxon>Eukaryota</taxon>
        <taxon>Fungi</taxon>
        <taxon>Dikarya</taxon>
        <taxon>Ascomycota</taxon>
        <taxon>Pezizomycotina</taxon>
        <taxon>Dothideomycetes</taxon>
        <taxon>Dothideomycetidae</taxon>
        <taxon>Dothideales</taxon>
        <taxon>Saccotheciaceae</taxon>
        <taxon>Aureobasidium</taxon>
    </lineage>
</organism>
<dbReference type="HOGENOM" id="CLU_2849307_0_0_1"/>
<feature type="transmembrane region" description="Helical" evidence="1">
    <location>
        <begin position="41"/>
        <end position="61"/>
    </location>
</feature>
<gene>
    <name evidence="2" type="ORF">AUEXF2481DRAFT_8907</name>
</gene>
<keyword evidence="1" id="KW-0812">Transmembrane</keyword>
<dbReference type="RefSeq" id="XP_013339535.1">
    <property type="nucleotide sequence ID" value="XM_013484081.1"/>
</dbReference>
<dbReference type="AlphaFoldDB" id="A0A074Y5C8"/>
<accession>A0A074Y5C8</accession>
<dbReference type="OrthoDB" id="10464020at2759"/>
<proteinExistence type="predicted"/>
<name>A0A074Y5C8_AURSE</name>
<reference evidence="2 3" key="1">
    <citation type="journal article" date="2014" name="BMC Genomics">
        <title>Genome sequencing of four Aureobasidium pullulans varieties: biotechnological potential, stress tolerance, and description of new species.</title>
        <authorList>
            <person name="Gostin Ar C."/>
            <person name="Ohm R.A."/>
            <person name="Kogej T."/>
            <person name="Sonjak S."/>
            <person name="Turk M."/>
            <person name="Zajc J."/>
            <person name="Zalar P."/>
            <person name="Grube M."/>
            <person name="Sun H."/>
            <person name="Han J."/>
            <person name="Sharma A."/>
            <person name="Chiniquy J."/>
            <person name="Ngan C.Y."/>
            <person name="Lipzen A."/>
            <person name="Barry K."/>
            <person name="Grigoriev I.V."/>
            <person name="Gunde-Cimerman N."/>
        </authorList>
    </citation>
    <scope>NUCLEOTIDE SEQUENCE [LARGE SCALE GENOMIC DNA]</scope>
    <source>
        <strain evidence="2 3">EXF-2481</strain>
    </source>
</reference>
<evidence type="ECO:0000313" key="3">
    <source>
        <dbReference type="Proteomes" id="UP000030641"/>
    </source>
</evidence>
<evidence type="ECO:0000313" key="2">
    <source>
        <dbReference type="EMBL" id="KEQ91114.1"/>
    </source>
</evidence>
<keyword evidence="1" id="KW-0472">Membrane</keyword>
<evidence type="ECO:0000256" key="1">
    <source>
        <dbReference type="SAM" id="Phobius"/>
    </source>
</evidence>
<protein>
    <submittedName>
        <fullName evidence="2">Uncharacterized protein</fullName>
    </submittedName>
</protein>